<evidence type="ECO:0000313" key="2">
    <source>
        <dbReference type="EMBL" id="XAH73976.1"/>
    </source>
</evidence>
<feature type="transmembrane region" description="Helical" evidence="1">
    <location>
        <begin position="308"/>
        <end position="327"/>
    </location>
</feature>
<keyword evidence="1" id="KW-1133">Transmembrane helix</keyword>
<feature type="transmembrane region" description="Helical" evidence="1">
    <location>
        <begin position="95"/>
        <end position="115"/>
    </location>
</feature>
<dbReference type="Pfam" id="PF19510">
    <property type="entry name" value="DUF6044"/>
    <property type="match status" value="1"/>
</dbReference>
<keyword evidence="1" id="KW-0812">Transmembrane</keyword>
<feature type="transmembrane region" description="Helical" evidence="1">
    <location>
        <begin position="347"/>
        <end position="365"/>
    </location>
</feature>
<dbReference type="EMBL" id="CP146256">
    <property type="protein sequence ID" value="XAH73976.1"/>
    <property type="molecule type" value="Genomic_DNA"/>
</dbReference>
<dbReference type="Proteomes" id="UP001451571">
    <property type="component" value="Chromosome"/>
</dbReference>
<keyword evidence="1" id="KW-0472">Membrane</keyword>
<accession>A0ABZ3EUS0</accession>
<evidence type="ECO:0000313" key="3">
    <source>
        <dbReference type="Proteomes" id="UP001451571"/>
    </source>
</evidence>
<feature type="transmembrane region" description="Helical" evidence="1">
    <location>
        <begin position="209"/>
        <end position="227"/>
    </location>
</feature>
<organism evidence="2 3">
    <name type="scientific">Kineothrix sedimenti</name>
    <dbReference type="NCBI Taxonomy" id="3123317"/>
    <lineage>
        <taxon>Bacteria</taxon>
        <taxon>Bacillati</taxon>
        <taxon>Bacillota</taxon>
        <taxon>Clostridia</taxon>
        <taxon>Lachnospirales</taxon>
        <taxon>Lachnospiraceae</taxon>
        <taxon>Kineothrix</taxon>
    </lineage>
</organism>
<keyword evidence="3" id="KW-1185">Reference proteome</keyword>
<feature type="transmembrane region" description="Helical" evidence="1">
    <location>
        <begin position="180"/>
        <end position="202"/>
    </location>
</feature>
<proteinExistence type="predicted"/>
<reference evidence="2 3" key="1">
    <citation type="submission" date="2024-02" db="EMBL/GenBank/DDBJ databases">
        <title>Bacterial strain from lacustrine sediment.</title>
        <authorList>
            <person name="Petit C."/>
            <person name="Fadhlaoui K."/>
        </authorList>
    </citation>
    <scope>NUCLEOTIDE SEQUENCE [LARGE SCALE GENOMIC DNA]</scope>
    <source>
        <strain evidence="2 3">IPX-CK</strain>
    </source>
</reference>
<protein>
    <submittedName>
        <fullName evidence="2">DUF6044 family protein</fullName>
    </submittedName>
</protein>
<evidence type="ECO:0000256" key="1">
    <source>
        <dbReference type="SAM" id="Phobius"/>
    </source>
</evidence>
<gene>
    <name evidence="2" type="ORF">V6984_21150</name>
</gene>
<dbReference type="InterPro" id="IPR046107">
    <property type="entry name" value="DUF6044"/>
</dbReference>
<dbReference type="RefSeq" id="WP_342757573.1">
    <property type="nucleotide sequence ID" value="NZ_CP146256.1"/>
</dbReference>
<feature type="transmembrane region" description="Helical" evidence="1">
    <location>
        <begin position="377"/>
        <end position="396"/>
    </location>
</feature>
<feature type="transmembrane region" description="Helical" evidence="1">
    <location>
        <begin position="127"/>
        <end position="160"/>
    </location>
</feature>
<sequence length="576" mass="67363">MNYKKLFTIPWYYTLVLLFIAGEAALFFILGENIYVSIHDNLDLHVADYHILSYTNTFFSHNVQLPLLNGISRNYFASEFSLYSLLYILLPTSTAYAVGYLLKTVIAVLSCVLLAKDLFADNYEKYAPVVVLCSFAYGILPLYPTFSFPFVSLPLAILLLRRIYIRPGFTSYFLLFLYPLLSYFTFFGFFILGYLFFAILFLWIKNKKLSFSLIGAFCVLFAGFALWEYRLFAIMLFDSTPTIRETMVQGNYNYSEIIAAVKETFTIGVFHADAVHTWFVLPVCIIYFVFLNYRYIKEGNYKGMRFDLFNWIISFLIFNCIVYGLYFQEHFRGFIEMLIPPLKGFQFSRTVFFNPFLWYLALFIILKRLYDNHRQKVAHVIVLTGIAVILFTGSKYNDLYHTAFNYAYRIIKQKPSNSLTYNEFYSENLFHSILSDIDYSGEKSVAYGMHPAVLEYNGIFTLDGCLSYYPQEYKEQFREIIAPALDKVESFRIYYDDWGARAYLFAGVDENVYEPVRNLEISDTNLYIDADAFRKMGGKYIFSRLKITNVDELKLHLRGIYTDTSSPYTIYLYEAN</sequence>
<name>A0ABZ3EUS0_9FIRM</name>
<feature type="transmembrane region" description="Helical" evidence="1">
    <location>
        <begin position="12"/>
        <end position="31"/>
    </location>
</feature>
<feature type="transmembrane region" description="Helical" evidence="1">
    <location>
        <begin position="275"/>
        <end position="296"/>
    </location>
</feature>